<dbReference type="PANTHER" id="PTHR42709:SF6">
    <property type="entry name" value="UNDECAPRENYL PHOSPHATE TRANSPORTER A"/>
    <property type="match status" value="1"/>
</dbReference>
<gene>
    <name evidence="8" type="ORF">H0I39_13290</name>
</gene>
<protein>
    <submittedName>
        <fullName evidence="8">VTT domain-containing protein</fullName>
    </submittedName>
</protein>
<dbReference type="Gene3D" id="3.40.250.10">
    <property type="entry name" value="Rhodanese-like domain"/>
    <property type="match status" value="1"/>
</dbReference>
<dbReference type="SUPFAM" id="SSF52821">
    <property type="entry name" value="Rhodanese/Cell cycle control phosphatase"/>
    <property type="match status" value="1"/>
</dbReference>
<evidence type="ECO:0000256" key="2">
    <source>
        <dbReference type="ARBA" id="ARBA00022475"/>
    </source>
</evidence>
<dbReference type="AlphaFoldDB" id="A0A853IYM4"/>
<evidence type="ECO:0000256" key="6">
    <source>
        <dbReference type="SAM" id="Phobius"/>
    </source>
</evidence>
<dbReference type="InterPro" id="IPR032816">
    <property type="entry name" value="VTT_dom"/>
</dbReference>
<dbReference type="Proteomes" id="UP000589716">
    <property type="component" value="Unassembled WGS sequence"/>
</dbReference>
<dbReference type="Pfam" id="PF00581">
    <property type="entry name" value="Rhodanese"/>
    <property type="match status" value="1"/>
</dbReference>
<keyword evidence="9" id="KW-1185">Reference proteome</keyword>
<feature type="transmembrane region" description="Helical" evidence="6">
    <location>
        <begin position="6"/>
        <end position="24"/>
    </location>
</feature>
<evidence type="ECO:0000313" key="8">
    <source>
        <dbReference type="EMBL" id="NZA02489.1"/>
    </source>
</evidence>
<evidence type="ECO:0000259" key="7">
    <source>
        <dbReference type="PROSITE" id="PS50206"/>
    </source>
</evidence>
<name>A0A853IYM4_9BURK</name>
<evidence type="ECO:0000256" key="5">
    <source>
        <dbReference type="ARBA" id="ARBA00023136"/>
    </source>
</evidence>
<dbReference type="PANTHER" id="PTHR42709">
    <property type="entry name" value="ALKALINE PHOSPHATASE LIKE PROTEIN"/>
    <property type="match status" value="1"/>
</dbReference>
<dbReference type="EMBL" id="JACCKX010000001">
    <property type="protein sequence ID" value="NZA02489.1"/>
    <property type="molecule type" value="Genomic_DNA"/>
</dbReference>
<dbReference type="RefSeq" id="WP_180550820.1">
    <property type="nucleotide sequence ID" value="NZ_JACCKX010000001.1"/>
</dbReference>
<keyword evidence="4 6" id="KW-1133">Transmembrane helix</keyword>
<dbReference type="InterPro" id="IPR001763">
    <property type="entry name" value="Rhodanese-like_dom"/>
</dbReference>
<evidence type="ECO:0000313" key="9">
    <source>
        <dbReference type="Proteomes" id="UP000589716"/>
    </source>
</evidence>
<dbReference type="InterPro" id="IPR051311">
    <property type="entry name" value="DedA_domain"/>
</dbReference>
<proteinExistence type="predicted"/>
<feature type="transmembrane region" description="Helical" evidence="6">
    <location>
        <begin position="138"/>
        <end position="159"/>
    </location>
</feature>
<dbReference type="PROSITE" id="PS50206">
    <property type="entry name" value="RHODANESE_3"/>
    <property type="match status" value="1"/>
</dbReference>
<dbReference type="Pfam" id="PF09335">
    <property type="entry name" value="VTT_dom"/>
    <property type="match status" value="1"/>
</dbReference>
<organism evidence="8 9">
    <name type="scientific">Ottowia beijingensis</name>
    <dbReference type="NCBI Taxonomy" id="1207057"/>
    <lineage>
        <taxon>Bacteria</taxon>
        <taxon>Pseudomonadati</taxon>
        <taxon>Pseudomonadota</taxon>
        <taxon>Betaproteobacteria</taxon>
        <taxon>Burkholderiales</taxon>
        <taxon>Comamonadaceae</taxon>
        <taxon>Ottowia</taxon>
    </lineage>
</organism>
<evidence type="ECO:0000256" key="1">
    <source>
        <dbReference type="ARBA" id="ARBA00004651"/>
    </source>
</evidence>
<feature type="transmembrane region" description="Helical" evidence="6">
    <location>
        <begin position="36"/>
        <end position="64"/>
    </location>
</feature>
<comment type="subcellular location">
    <subcellularLocation>
        <location evidence="1">Cell membrane</location>
        <topology evidence="1">Multi-pass membrane protein</topology>
    </subcellularLocation>
</comment>
<evidence type="ECO:0000256" key="3">
    <source>
        <dbReference type="ARBA" id="ARBA00022692"/>
    </source>
</evidence>
<dbReference type="GO" id="GO:0005886">
    <property type="term" value="C:plasma membrane"/>
    <property type="evidence" value="ECO:0007669"/>
    <property type="project" value="UniProtKB-SubCell"/>
</dbReference>
<feature type="transmembrane region" description="Helical" evidence="6">
    <location>
        <begin position="171"/>
        <end position="190"/>
    </location>
</feature>
<feature type="domain" description="Rhodanese" evidence="7">
    <location>
        <begin position="250"/>
        <end position="305"/>
    </location>
</feature>
<comment type="caution">
    <text evidence="8">The sequence shown here is derived from an EMBL/GenBank/DDBJ whole genome shotgun (WGS) entry which is preliminary data.</text>
</comment>
<keyword evidence="3 6" id="KW-0812">Transmembrane</keyword>
<sequence>MTPEPLVASIMQYAPWLVFGNVLLQQLGLPVPVWPTLLVVGSLAAGWPQLALALVAAVGAAMVADRFWYWLGRRYGYKVLALLCRLSLNPGSCVTQTEQRFGRWGAPALLVAKFVPGFSAVAAPVAGLSRMPVARFTLAAASGAALWAGAGLLTGWLLRGEVGQALAWMRTHGPLALLGLGAALALWLGAKAWRRHRFRQMAAMPHIDIGDLRAALAGAAPPRLLDFRSPALIAADGPIAPARAMQLRGLARHARGWPRDAAIVTLCACPEDATAIRAAHALRRMGFAQVRPLRGGYDAWRAAEAVSLARADALAPQAAPA</sequence>
<reference evidence="8 9" key="1">
    <citation type="submission" date="2020-07" db="EMBL/GenBank/DDBJ databases">
        <authorList>
            <person name="Maaloum M."/>
        </authorList>
    </citation>
    <scope>NUCLEOTIDE SEQUENCE [LARGE SCALE GENOMIC DNA]</scope>
    <source>
        <strain evidence="8 9">GCS-AN-3</strain>
    </source>
</reference>
<keyword evidence="5 6" id="KW-0472">Membrane</keyword>
<dbReference type="InterPro" id="IPR036873">
    <property type="entry name" value="Rhodanese-like_dom_sf"/>
</dbReference>
<accession>A0A853IYM4</accession>
<evidence type="ECO:0000256" key="4">
    <source>
        <dbReference type="ARBA" id="ARBA00022989"/>
    </source>
</evidence>
<keyword evidence="2" id="KW-1003">Cell membrane</keyword>